<keyword evidence="8" id="KW-1185">Reference proteome</keyword>
<dbReference type="GO" id="GO:0005375">
    <property type="term" value="F:copper ion transmembrane transporter activity"/>
    <property type="evidence" value="ECO:0007669"/>
    <property type="project" value="UniProtKB-UniRule"/>
</dbReference>
<proteinExistence type="inferred from homology"/>
<dbReference type="Pfam" id="PF04145">
    <property type="entry name" value="Ctr"/>
    <property type="match status" value="1"/>
</dbReference>
<feature type="signal peptide" evidence="6">
    <location>
        <begin position="1"/>
        <end position="26"/>
    </location>
</feature>
<dbReference type="PANTHER" id="PTHR12483">
    <property type="entry name" value="SOLUTE CARRIER FAMILY 31 COPPER TRANSPORTERS"/>
    <property type="match status" value="1"/>
</dbReference>
<reference evidence="7" key="1">
    <citation type="submission" date="2020-11" db="EMBL/GenBank/DDBJ databases">
        <authorList>
            <consortium name="DOE Joint Genome Institute"/>
            <person name="Ahrendt S."/>
            <person name="Riley R."/>
            <person name="Andreopoulos W."/>
            <person name="Labutti K."/>
            <person name="Pangilinan J."/>
            <person name="Ruiz-Duenas F.J."/>
            <person name="Barrasa J.M."/>
            <person name="Sanchez-Garcia M."/>
            <person name="Camarero S."/>
            <person name="Miyauchi S."/>
            <person name="Serrano A."/>
            <person name="Linde D."/>
            <person name="Babiker R."/>
            <person name="Drula E."/>
            <person name="Ayuso-Fernandez I."/>
            <person name="Pacheco R."/>
            <person name="Padilla G."/>
            <person name="Ferreira P."/>
            <person name="Barriuso J."/>
            <person name="Kellner H."/>
            <person name="Castanera R."/>
            <person name="Alfaro M."/>
            <person name="Ramirez L."/>
            <person name="Pisabarro A.G."/>
            <person name="Kuo A."/>
            <person name="Tritt A."/>
            <person name="Lipzen A."/>
            <person name="He G."/>
            <person name="Yan M."/>
            <person name="Ng V."/>
            <person name="Cullen D."/>
            <person name="Martin F."/>
            <person name="Rosso M.-N."/>
            <person name="Henrissat B."/>
            <person name="Hibbett D."/>
            <person name="Martinez A.T."/>
            <person name="Grigoriev I.V."/>
        </authorList>
    </citation>
    <scope>NUCLEOTIDE SEQUENCE</scope>
    <source>
        <strain evidence="7">CBS 247.69</strain>
    </source>
</reference>
<protein>
    <recommendedName>
        <fullName evidence="5">Copper transport protein</fullName>
    </recommendedName>
</protein>
<keyword evidence="5" id="KW-0813">Transport</keyword>
<evidence type="ECO:0000313" key="8">
    <source>
        <dbReference type="Proteomes" id="UP000807353"/>
    </source>
</evidence>
<keyword evidence="2 5" id="KW-0812">Transmembrane</keyword>
<keyword evidence="5" id="KW-0406">Ion transport</keyword>
<dbReference type="Proteomes" id="UP000807353">
    <property type="component" value="Unassembled WGS sequence"/>
</dbReference>
<dbReference type="OrthoDB" id="73901at2759"/>
<evidence type="ECO:0000256" key="6">
    <source>
        <dbReference type="SAM" id="SignalP"/>
    </source>
</evidence>
<gene>
    <name evidence="7" type="ORF">BDZ94DRAFT_1305262</name>
</gene>
<feature type="transmembrane region" description="Helical" evidence="5">
    <location>
        <begin position="45"/>
        <end position="65"/>
    </location>
</feature>
<feature type="transmembrane region" description="Helical" evidence="5">
    <location>
        <begin position="77"/>
        <end position="101"/>
    </location>
</feature>
<evidence type="ECO:0000256" key="5">
    <source>
        <dbReference type="RuleBase" id="RU367022"/>
    </source>
</evidence>
<evidence type="ECO:0000256" key="3">
    <source>
        <dbReference type="ARBA" id="ARBA00022989"/>
    </source>
</evidence>
<keyword evidence="5" id="KW-0186">Copper</keyword>
<evidence type="ECO:0000313" key="7">
    <source>
        <dbReference type="EMBL" id="KAF9467637.1"/>
    </source>
</evidence>
<keyword evidence="4 5" id="KW-0472">Membrane</keyword>
<organism evidence="7 8">
    <name type="scientific">Collybia nuda</name>
    <dbReference type="NCBI Taxonomy" id="64659"/>
    <lineage>
        <taxon>Eukaryota</taxon>
        <taxon>Fungi</taxon>
        <taxon>Dikarya</taxon>
        <taxon>Basidiomycota</taxon>
        <taxon>Agaricomycotina</taxon>
        <taxon>Agaricomycetes</taxon>
        <taxon>Agaricomycetidae</taxon>
        <taxon>Agaricales</taxon>
        <taxon>Tricholomatineae</taxon>
        <taxon>Clitocybaceae</taxon>
        <taxon>Collybia</taxon>
    </lineage>
</organism>
<comment type="similarity">
    <text evidence="5">Belongs to the copper transporter (Ctr) (TC 1.A.56) family. SLC31A subfamily.</text>
</comment>
<feature type="chain" id="PRO_5040366310" description="Copper transport protein" evidence="6">
    <location>
        <begin position="27"/>
        <end position="197"/>
    </location>
</feature>
<evidence type="ECO:0000256" key="2">
    <source>
        <dbReference type="ARBA" id="ARBA00022692"/>
    </source>
</evidence>
<dbReference type="PANTHER" id="PTHR12483:SF27">
    <property type="entry name" value="COPPER TRANSPORT PROTEIN CTR1"/>
    <property type="match status" value="1"/>
</dbReference>
<sequence length="197" mass="21338">MAQIRRISASALSVIFTLSLITVVNAQHDHGGATNGLDPTMDMPMNLAMGNMISYLHVTPGDILWFQGWVPGRNSTLFGACVGLFVLGLLERWIAALRAALEVSIYEGNSSKTPPDNAKKISLIEYILLRGAAPFVLRHAISRGMLHMFQVSIGFLFMLAVMTFQVAFILSAAIGLAAGEMMYGRYTDAANVALHGH</sequence>
<keyword evidence="6" id="KW-0732">Signal</keyword>
<dbReference type="AlphaFoldDB" id="A0A9P5YEY4"/>
<dbReference type="InterPro" id="IPR007274">
    <property type="entry name" value="Cop_transporter"/>
</dbReference>
<keyword evidence="3 5" id="KW-1133">Transmembrane helix</keyword>
<dbReference type="EMBL" id="MU150236">
    <property type="protein sequence ID" value="KAF9467637.1"/>
    <property type="molecule type" value="Genomic_DNA"/>
</dbReference>
<keyword evidence="5" id="KW-0187">Copper transport</keyword>
<dbReference type="GO" id="GO:0005886">
    <property type="term" value="C:plasma membrane"/>
    <property type="evidence" value="ECO:0007669"/>
    <property type="project" value="TreeGrafter"/>
</dbReference>
<comment type="caution">
    <text evidence="7">The sequence shown here is derived from an EMBL/GenBank/DDBJ whole genome shotgun (WGS) entry which is preliminary data.</text>
</comment>
<evidence type="ECO:0000256" key="4">
    <source>
        <dbReference type="ARBA" id="ARBA00023136"/>
    </source>
</evidence>
<accession>A0A9P5YEY4</accession>
<feature type="transmembrane region" description="Helical" evidence="5">
    <location>
        <begin position="153"/>
        <end position="178"/>
    </location>
</feature>
<comment type="subcellular location">
    <subcellularLocation>
        <location evidence="1 5">Membrane</location>
        <topology evidence="1 5">Multi-pass membrane protein</topology>
    </subcellularLocation>
</comment>
<name>A0A9P5YEY4_9AGAR</name>
<evidence type="ECO:0000256" key="1">
    <source>
        <dbReference type="ARBA" id="ARBA00004141"/>
    </source>
</evidence>